<dbReference type="Proteomes" id="UP001239111">
    <property type="component" value="Chromosome 4"/>
</dbReference>
<protein>
    <submittedName>
        <fullName evidence="1">Uncharacterized protein</fullName>
    </submittedName>
</protein>
<dbReference type="EMBL" id="CM056744">
    <property type="protein sequence ID" value="KAJ8664834.1"/>
    <property type="molecule type" value="Genomic_DNA"/>
</dbReference>
<comment type="caution">
    <text evidence="1">The sequence shown here is derived from an EMBL/GenBank/DDBJ whole genome shotgun (WGS) entry which is preliminary data.</text>
</comment>
<organism evidence="1 2">
    <name type="scientific">Eretmocerus hayati</name>
    <dbReference type="NCBI Taxonomy" id="131215"/>
    <lineage>
        <taxon>Eukaryota</taxon>
        <taxon>Metazoa</taxon>
        <taxon>Ecdysozoa</taxon>
        <taxon>Arthropoda</taxon>
        <taxon>Hexapoda</taxon>
        <taxon>Insecta</taxon>
        <taxon>Pterygota</taxon>
        <taxon>Neoptera</taxon>
        <taxon>Endopterygota</taxon>
        <taxon>Hymenoptera</taxon>
        <taxon>Apocrita</taxon>
        <taxon>Proctotrupomorpha</taxon>
        <taxon>Chalcidoidea</taxon>
        <taxon>Aphelinidae</taxon>
        <taxon>Aphelininae</taxon>
        <taxon>Eretmocerus</taxon>
    </lineage>
</organism>
<evidence type="ECO:0000313" key="2">
    <source>
        <dbReference type="Proteomes" id="UP001239111"/>
    </source>
</evidence>
<keyword evidence="2" id="KW-1185">Reference proteome</keyword>
<reference evidence="1" key="1">
    <citation type="submission" date="2023-04" db="EMBL/GenBank/DDBJ databases">
        <title>A chromosome-level genome assembly of the parasitoid wasp Eretmocerus hayati.</title>
        <authorList>
            <person name="Zhong Y."/>
            <person name="Liu S."/>
            <person name="Liu Y."/>
        </authorList>
    </citation>
    <scope>NUCLEOTIDE SEQUENCE</scope>
    <source>
        <strain evidence="1">ZJU_SS_LIU_2023</strain>
    </source>
</reference>
<name>A0ACC2N3E1_9HYME</name>
<gene>
    <name evidence="1" type="ORF">QAD02_006496</name>
</gene>
<evidence type="ECO:0000313" key="1">
    <source>
        <dbReference type="EMBL" id="KAJ8664834.1"/>
    </source>
</evidence>
<proteinExistence type="predicted"/>
<sequence length="203" mass="22769">MSDWKKGCCYRCCNSPHGIQLFRFPQEEKRQDIWVENSGSVWIKGRSRKSLPSYGLCEKHSDCNDLIQNAAGKERLRPGANPKHWGSEDQQQLIRDAQKNEGDGLTGNVTRIQRQVLETILEQPEEEASSLDLSTVVNNQDDTTVLTVHKSDAVRTYSSGKDLLRVTEEQDSDVSYMNFVPQPPVSGNEDSSEIVEAADATKV</sequence>
<accession>A0ACC2N3E1</accession>